<dbReference type="CDD" id="cd00082">
    <property type="entry name" value="HisKA"/>
    <property type="match status" value="1"/>
</dbReference>
<dbReference type="InterPro" id="IPR036890">
    <property type="entry name" value="HATPase_C_sf"/>
</dbReference>
<comment type="catalytic activity">
    <reaction evidence="1">
        <text>ATP + protein L-histidine = ADP + protein N-phospho-L-histidine.</text>
        <dbReference type="EC" id="2.7.13.3"/>
    </reaction>
</comment>
<dbReference type="RefSeq" id="WP_195800674.1">
    <property type="nucleotide sequence ID" value="NZ_CP061379.1"/>
</dbReference>
<dbReference type="PROSITE" id="PS50109">
    <property type="entry name" value="HIS_KIN"/>
    <property type="match status" value="1"/>
</dbReference>
<protein>
    <recommendedName>
        <fullName evidence="2">histidine kinase</fullName>
        <ecNumber evidence="2">2.7.13.3</ecNumber>
    </recommendedName>
</protein>
<evidence type="ECO:0000313" key="6">
    <source>
        <dbReference type="EMBL" id="QPF91099.1"/>
    </source>
</evidence>
<accession>A0A7S9D620</accession>
<dbReference type="InterPro" id="IPR004358">
    <property type="entry name" value="Sig_transdc_His_kin-like_C"/>
</dbReference>
<dbReference type="Gene3D" id="1.10.287.130">
    <property type="match status" value="1"/>
</dbReference>
<proteinExistence type="predicted"/>
<dbReference type="InterPro" id="IPR003661">
    <property type="entry name" value="HisK_dim/P_dom"/>
</dbReference>
<feature type="region of interest" description="Disordered" evidence="4">
    <location>
        <begin position="1"/>
        <end position="40"/>
    </location>
</feature>
<dbReference type="SUPFAM" id="SSF55874">
    <property type="entry name" value="ATPase domain of HSP90 chaperone/DNA topoisomerase II/histidine kinase"/>
    <property type="match status" value="1"/>
</dbReference>
<evidence type="ECO:0000313" key="7">
    <source>
        <dbReference type="Proteomes" id="UP000594621"/>
    </source>
</evidence>
<feature type="domain" description="Histidine kinase" evidence="5">
    <location>
        <begin position="1309"/>
        <end position="1555"/>
    </location>
</feature>
<evidence type="ECO:0000256" key="3">
    <source>
        <dbReference type="ARBA" id="ARBA00022553"/>
    </source>
</evidence>
<keyword evidence="3" id="KW-0597">Phosphoprotein</keyword>
<sequence>MARISKAGGKKTKTKARKASPAKGRKTAKTNGRKTRVAAPRKGRPIVELTKELDKALARQDATAEILKVISASPTDVKSVFDAICATAARLFNCDLTGVFWIEGASLTAITGAFADRLFERHEFAPDMPLAADHNFPAMAAVERRTVHVPNYLATQLPAHEQYISDRYGIKCGLYLPLLRNSECIGVFLLTASKPDHFSGQDIAVAESFRDQALIAIQNARLFNETKEALERQTAAADILRIISRSVAHAAPVFDTILESCQRLFNPYDAAVYLVEGDRVRGVARRGAGAGGWGADSMPLEGSSTGAAIAQRQPVHFPDLADKADLPEDKRAVVKAAGGMTVLYAPIISESRGVGSLVVTRRPRKPFTETEIEFIQSFADQAAIAIENARLFDEVQASTRGLSEALEQQTATSEVLAAISRSPSNLNPVLEAISDTAARLCGSEQTMFFRYDGNVFRILASWNFPPEVHEMLERRPLTPGHPSAIGRAGASLKPVCIPDVLADPDYGLTGEQSRARYRATLAVPLLREGRLIGALSLNRSEPGAFTEKQIELVATFADQAVIAIENVRLFDEVQAKTSDLEESLQQQIATADVLKVISRSAFDLQTVLETLARSAVELSSARRGTVFLRDGDVFRFRAASHPDLNEDWIRFMKANPLQAGRHSTIGRAIASARSVCTPDVEADPEIRMPTHLAGIRAVLAVPLLRDGKVEGVMAMSRQEPGEFTARQVELVETFADQAVIAIENTRLFNETKQALAYQTGSSNVLRVIASSPTDVEPVLKEIVESARELCEANDAVVLLRDAEHLRFSAHSGPIPVTIDKWPISRNWTAGRAFVDQKPVHVHDMLSGDGAEFPDARAMGQSTGSTIHTVLSVPLLRGNESIGAILLRRTEVRPFNDKQINLLSTFADQAVIAIQNARLFNETREALERQTATAEILKVIASSPDDVQPVFQAIAERSNHLVGGFATIVVSIVDDIVHLSAFTSTTPAADAALRAFYPRPLSGFSYSDAVRRGEIHRIVDAELELAAESDQLTMVRQRGWRSALWVPLLLEGEAIGVIGVTRVEPGPFADHHVDMLETFADQAVIAISNVKLFRQVQERTRDLEESLQQQTATSEVLQVISRSVFDLKTVLQTLLESAASLCDASICILFQSQGDLLHVGASYGGTPEFVEYLSNHPHRFDRATVAGRAAVERRTIHIPDIAADAEYGLPQSIKLGGWQSIIGVPLLRDGEVLGVLDLARPVAGPFTPRQIKLIETFADQAVIAIENARLFDEVQQRTKELAASLDDLRTAQDRLVQTEKLASLGQLTAGIAHEIKNPLNFVNNFAALSSELIDEMTEMFENPALDEAGRRKELDEIRELLKSNLEKVVQHGKRADSIVKNMLLHSREGSGEQRAVDINALLDESLNLAYHGARAEKPGFNITLQRDLDPDAGVVELFPQEITRALLNLISNGFYAASKREAENGEADFEPVLGAATKNLGNHIEIRIRDNGTGIPPEVKEKMFNPFFTTKPAGEGTGLGLSMSHDIIVKQHGGRIEVDTQPGQFTEFTIVLPRATSPANNRDDLSASSRKPM</sequence>
<dbReference type="PANTHER" id="PTHR43065:SF42">
    <property type="entry name" value="TWO-COMPONENT SENSOR PPRA"/>
    <property type="match status" value="1"/>
</dbReference>
<dbReference type="InterPro" id="IPR003018">
    <property type="entry name" value="GAF"/>
</dbReference>
<dbReference type="Gene3D" id="3.30.565.10">
    <property type="entry name" value="Histidine kinase-like ATPase, C-terminal domain"/>
    <property type="match status" value="1"/>
</dbReference>
<dbReference type="SMART" id="SM00065">
    <property type="entry name" value="GAF"/>
    <property type="match status" value="7"/>
</dbReference>
<evidence type="ECO:0000256" key="2">
    <source>
        <dbReference type="ARBA" id="ARBA00012438"/>
    </source>
</evidence>
<organism evidence="6 7">
    <name type="scientific">Bradyrhizobium commune</name>
    <dbReference type="NCBI Taxonomy" id="83627"/>
    <lineage>
        <taxon>Bacteria</taxon>
        <taxon>Pseudomonadati</taxon>
        <taxon>Pseudomonadota</taxon>
        <taxon>Alphaproteobacteria</taxon>
        <taxon>Hyphomicrobiales</taxon>
        <taxon>Nitrobacteraceae</taxon>
        <taxon>Bradyrhizobium</taxon>
    </lineage>
</organism>
<evidence type="ECO:0000259" key="5">
    <source>
        <dbReference type="PROSITE" id="PS50109"/>
    </source>
</evidence>
<dbReference type="InterPro" id="IPR003594">
    <property type="entry name" value="HATPase_dom"/>
</dbReference>
<dbReference type="Pfam" id="PF01590">
    <property type="entry name" value="GAF"/>
    <property type="match status" value="5"/>
</dbReference>
<evidence type="ECO:0000256" key="4">
    <source>
        <dbReference type="SAM" id="MobiDB-lite"/>
    </source>
</evidence>
<dbReference type="SMART" id="SM00387">
    <property type="entry name" value="HATPase_c"/>
    <property type="match status" value="1"/>
</dbReference>
<dbReference type="EC" id="2.7.13.3" evidence="2"/>
<evidence type="ECO:0000256" key="1">
    <source>
        <dbReference type="ARBA" id="ARBA00000085"/>
    </source>
</evidence>
<keyword evidence="7" id="KW-1185">Reference proteome</keyword>
<dbReference type="SMART" id="SM00388">
    <property type="entry name" value="HisKA"/>
    <property type="match status" value="1"/>
</dbReference>
<feature type="compositionally biased region" description="Basic residues" evidence="4">
    <location>
        <begin position="8"/>
        <end position="40"/>
    </location>
</feature>
<dbReference type="InterPro" id="IPR005467">
    <property type="entry name" value="His_kinase_dom"/>
</dbReference>
<dbReference type="InterPro" id="IPR029016">
    <property type="entry name" value="GAF-like_dom_sf"/>
</dbReference>
<dbReference type="KEGG" id="bcou:IC761_32320"/>
<dbReference type="SUPFAM" id="SSF55781">
    <property type="entry name" value="GAF domain-like"/>
    <property type="match status" value="7"/>
</dbReference>
<dbReference type="GO" id="GO:0000155">
    <property type="term" value="F:phosphorelay sensor kinase activity"/>
    <property type="evidence" value="ECO:0007669"/>
    <property type="project" value="InterPro"/>
</dbReference>
<reference evidence="6 7" key="1">
    <citation type="submission" date="2020-09" db="EMBL/GenBank/DDBJ databases">
        <title>Complete genomes of bradyrhizobia occurring on native shrubby legumes in Australia.</title>
        <authorList>
            <person name="Lafay B."/>
        </authorList>
    </citation>
    <scope>NUCLEOTIDE SEQUENCE [LARGE SCALE GENOMIC DNA]</scope>
    <source>
        <strain evidence="6 7">BDV5040</strain>
    </source>
</reference>
<gene>
    <name evidence="6" type="ORF">IC761_32320</name>
</gene>
<dbReference type="Gene3D" id="3.30.450.40">
    <property type="match status" value="7"/>
</dbReference>
<dbReference type="Pfam" id="PF02518">
    <property type="entry name" value="HATPase_c"/>
    <property type="match status" value="1"/>
</dbReference>
<dbReference type="EMBL" id="CP061379">
    <property type="protein sequence ID" value="QPF91099.1"/>
    <property type="molecule type" value="Genomic_DNA"/>
</dbReference>
<dbReference type="PANTHER" id="PTHR43065">
    <property type="entry name" value="SENSOR HISTIDINE KINASE"/>
    <property type="match status" value="1"/>
</dbReference>
<dbReference type="Pfam" id="PF13185">
    <property type="entry name" value="GAF_2"/>
    <property type="match status" value="2"/>
</dbReference>
<dbReference type="Proteomes" id="UP000594621">
    <property type="component" value="Chromosome"/>
</dbReference>
<name>A0A7S9D620_9BRAD</name>
<dbReference type="PRINTS" id="PR00344">
    <property type="entry name" value="BCTRLSENSOR"/>
</dbReference>
<dbReference type="InterPro" id="IPR036097">
    <property type="entry name" value="HisK_dim/P_sf"/>
</dbReference>
<dbReference type="SUPFAM" id="SSF47384">
    <property type="entry name" value="Homodimeric domain of signal transducing histidine kinase"/>
    <property type="match status" value="1"/>
</dbReference>